<evidence type="ECO:0000313" key="10">
    <source>
        <dbReference type="EMBL" id="KAK5965924.1"/>
    </source>
</evidence>
<dbReference type="Pfam" id="PF01529">
    <property type="entry name" value="DHHC"/>
    <property type="match status" value="1"/>
</dbReference>
<dbReference type="PROSITE" id="PS50216">
    <property type="entry name" value="DHHC"/>
    <property type="match status" value="1"/>
</dbReference>
<comment type="catalytic activity">
    <reaction evidence="7">
        <text>L-cysteinyl-[protein] + hexadecanoyl-CoA = S-hexadecanoyl-L-cysteinyl-[protein] + CoA</text>
        <dbReference type="Rhea" id="RHEA:36683"/>
        <dbReference type="Rhea" id="RHEA-COMP:10131"/>
        <dbReference type="Rhea" id="RHEA-COMP:11032"/>
        <dbReference type="ChEBI" id="CHEBI:29950"/>
        <dbReference type="ChEBI" id="CHEBI:57287"/>
        <dbReference type="ChEBI" id="CHEBI:57379"/>
        <dbReference type="ChEBI" id="CHEBI:74151"/>
        <dbReference type="EC" id="2.3.1.225"/>
    </reaction>
</comment>
<accession>A0AAN8I9M1</accession>
<keyword evidence="6 7" id="KW-0012">Acyltransferase</keyword>
<comment type="subcellular location">
    <subcellularLocation>
        <location evidence="1">Membrane</location>
        <topology evidence="1">Multi-pass membrane protein</topology>
    </subcellularLocation>
</comment>
<dbReference type="EC" id="2.3.1.225" evidence="7"/>
<comment type="caution">
    <text evidence="10">The sequence shown here is derived from an EMBL/GenBank/DDBJ whole genome shotgun (WGS) entry which is preliminary data.</text>
</comment>
<organism evidence="10 11">
    <name type="scientific">Trichostrongylus colubriformis</name>
    <name type="common">Black scour worm</name>
    <dbReference type="NCBI Taxonomy" id="6319"/>
    <lineage>
        <taxon>Eukaryota</taxon>
        <taxon>Metazoa</taxon>
        <taxon>Ecdysozoa</taxon>
        <taxon>Nematoda</taxon>
        <taxon>Chromadorea</taxon>
        <taxon>Rhabditida</taxon>
        <taxon>Rhabditina</taxon>
        <taxon>Rhabditomorpha</taxon>
        <taxon>Strongyloidea</taxon>
        <taxon>Trichostrongylidae</taxon>
        <taxon>Trichostrongylus</taxon>
    </lineage>
</organism>
<evidence type="ECO:0000256" key="6">
    <source>
        <dbReference type="ARBA" id="ARBA00023315"/>
    </source>
</evidence>
<feature type="transmembrane region" description="Helical" evidence="7">
    <location>
        <begin position="133"/>
        <end position="160"/>
    </location>
</feature>
<evidence type="ECO:0000259" key="9">
    <source>
        <dbReference type="Pfam" id="PF01529"/>
    </source>
</evidence>
<feature type="region of interest" description="Disordered" evidence="8">
    <location>
        <begin position="268"/>
        <end position="289"/>
    </location>
</feature>
<dbReference type="PANTHER" id="PTHR22883:SF203">
    <property type="entry name" value="PALMITOYLTRANSFERASE"/>
    <property type="match status" value="1"/>
</dbReference>
<dbReference type="EMBL" id="WIXE01024084">
    <property type="protein sequence ID" value="KAK5965924.1"/>
    <property type="molecule type" value="Genomic_DNA"/>
</dbReference>
<evidence type="ECO:0000256" key="8">
    <source>
        <dbReference type="SAM" id="MobiDB-lite"/>
    </source>
</evidence>
<dbReference type="GO" id="GO:0006612">
    <property type="term" value="P:protein targeting to membrane"/>
    <property type="evidence" value="ECO:0007669"/>
    <property type="project" value="TreeGrafter"/>
</dbReference>
<dbReference type="Proteomes" id="UP001331761">
    <property type="component" value="Unassembled WGS sequence"/>
</dbReference>
<keyword evidence="4 7" id="KW-1133">Transmembrane helix</keyword>
<dbReference type="InterPro" id="IPR039859">
    <property type="entry name" value="PFA4/ZDH16/20/ERF2-like"/>
</dbReference>
<evidence type="ECO:0000256" key="5">
    <source>
        <dbReference type="ARBA" id="ARBA00023136"/>
    </source>
</evidence>
<comment type="similarity">
    <text evidence="7">Belongs to the DHHC palmitoyltransferase family.</text>
</comment>
<dbReference type="GO" id="GO:0005794">
    <property type="term" value="C:Golgi apparatus"/>
    <property type="evidence" value="ECO:0007669"/>
    <property type="project" value="TreeGrafter"/>
</dbReference>
<evidence type="ECO:0000313" key="11">
    <source>
        <dbReference type="Proteomes" id="UP001331761"/>
    </source>
</evidence>
<evidence type="ECO:0000256" key="7">
    <source>
        <dbReference type="RuleBase" id="RU079119"/>
    </source>
</evidence>
<protein>
    <recommendedName>
        <fullName evidence="7">Palmitoyltransferase</fullName>
        <ecNumber evidence="7">2.3.1.225</ecNumber>
    </recommendedName>
</protein>
<reference evidence="10 11" key="1">
    <citation type="submission" date="2019-10" db="EMBL/GenBank/DDBJ databases">
        <title>Assembly and Annotation for the nematode Trichostrongylus colubriformis.</title>
        <authorList>
            <person name="Martin J."/>
        </authorList>
    </citation>
    <scope>NUCLEOTIDE SEQUENCE [LARGE SCALE GENOMIC DNA]</scope>
    <source>
        <strain evidence="10">G859</strain>
        <tissue evidence="10">Whole worm</tissue>
    </source>
</reference>
<evidence type="ECO:0000256" key="3">
    <source>
        <dbReference type="ARBA" id="ARBA00022692"/>
    </source>
</evidence>
<dbReference type="GO" id="GO:0005783">
    <property type="term" value="C:endoplasmic reticulum"/>
    <property type="evidence" value="ECO:0007669"/>
    <property type="project" value="TreeGrafter"/>
</dbReference>
<dbReference type="PANTHER" id="PTHR22883">
    <property type="entry name" value="ZINC FINGER DHHC DOMAIN CONTAINING PROTEIN"/>
    <property type="match status" value="1"/>
</dbReference>
<feature type="transmembrane region" description="Helical" evidence="7">
    <location>
        <begin position="12"/>
        <end position="33"/>
    </location>
</feature>
<gene>
    <name evidence="10" type="ORF">GCK32_002487</name>
</gene>
<feature type="transmembrane region" description="Helical" evidence="7">
    <location>
        <begin position="39"/>
        <end position="59"/>
    </location>
</feature>
<keyword evidence="2 7" id="KW-0808">Transferase</keyword>
<dbReference type="GO" id="GO:0016020">
    <property type="term" value="C:membrane"/>
    <property type="evidence" value="ECO:0007669"/>
    <property type="project" value="UniProtKB-SubCell"/>
</dbReference>
<evidence type="ECO:0000256" key="1">
    <source>
        <dbReference type="ARBA" id="ARBA00004141"/>
    </source>
</evidence>
<keyword evidence="5 7" id="KW-0472">Membrane</keyword>
<dbReference type="InterPro" id="IPR001594">
    <property type="entry name" value="Palmitoyltrfase_DHHC"/>
</dbReference>
<evidence type="ECO:0000256" key="4">
    <source>
        <dbReference type="ARBA" id="ARBA00022989"/>
    </source>
</evidence>
<name>A0AAN8I9M1_TRICO</name>
<feature type="transmembrane region" description="Helical" evidence="7">
    <location>
        <begin position="180"/>
        <end position="205"/>
    </location>
</feature>
<keyword evidence="3 7" id="KW-0812">Transmembrane</keyword>
<feature type="domain" description="Palmitoyltransferase DHHC" evidence="9">
    <location>
        <begin position="86"/>
        <end position="223"/>
    </location>
</feature>
<dbReference type="AlphaFoldDB" id="A0AAN8I9M1"/>
<evidence type="ECO:0000256" key="2">
    <source>
        <dbReference type="ARBA" id="ARBA00022679"/>
    </source>
</evidence>
<sequence>MLCHRPSGLQLLSYFLTLLLFPTACFSSLSLGFPFSTAYIVASYVIVYAQNLFLTFYDISPDELIIRKRQGIKPVPYDPKRHEHVIEKGFCNICQIHVEEKTKHCRRCNICVEVFDHHCIWLNNCIGKKNYRLFVILLICIVILSGGAALLGLAEILFWISDPDDMEKSTEHALPIYVPVWVFLLSSFASFASHSAITATTAHLLHFHVKLWKKGVTTYRFIMDQRNKKSERETISAQHEGSIQHVLRKEEPSTILADSLTPKKIADFQQRPPSRMQTEDRDPAKVNVLPGVSPTAQIKLNRATILSEDK</sequence>
<dbReference type="GO" id="GO:0019706">
    <property type="term" value="F:protein-cysteine S-palmitoyltransferase activity"/>
    <property type="evidence" value="ECO:0007669"/>
    <property type="project" value="UniProtKB-EC"/>
</dbReference>
<proteinExistence type="inferred from homology"/>
<keyword evidence="11" id="KW-1185">Reference proteome</keyword>
<comment type="domain">
    <text evidence="7">The DHHC domain is required for palmitoyltransferase activity.</text>
</comment>